<dbReference type="InterPro" id="IPR008979">
    <property type="entry name" value="Galactose-bd-like_sf"/>
</dbReference>
<dbReference type="PANTHER" id="PTHR46323:SF2">
    <property type="entry name" value="BETA-GALACTOSIDASE"/>
    <property type="match status" value="1"/>
</dbReference>
<accession>A0ABV8KJP6</accession>
<dbReference type="EMBL" id="JBHSBN010000005">
    <property type="protein sequence ID" value="MFC4106324.1"/>
    <property type="molecule type" value="Genomic_DNA"/>
</dbReference>
<dbReference type="SMART" id="SM01038">
    <property type="entry name" value="Bgal_small_N"/>
    <property type="match status" value="1"/>
</dbReference>
<dbReference type="EC" id="3.2.1.23" evidence="3"/>
<reference evidence="10" key="1">
    <citation type="journal article" date="2019" name="Int. J. Syst. Evol. Microbiol.">
        <title>The Global Catalogue of Microorganisms (GCM) 10K type strain sequencing project: providing services to taxonomists for standard genome sequencing and annotation.</title>
        <authorList>
            <consortium name="The Broad Institute Genomics Platform"/>
            <consortium name="The Broad Institute Genome Sequencing Center for Infectious Disease"/>
            <person name="Wu L."/>
            <person name="Ma J."/>
        </authorList>
    </citation>
    <scope>NUCLEOTIDE SEQUENCE [LARGE SCALE GENOMIC DNA]</scope>
    <source>
        <strain evidence="10">2902at01</strain>
    </source>
</reference>
<dbReference type="Pfam" id="PF02929">
    <property type="entry name" value="Bgal_small_N"/>
    <property type="match status" value="1"/>
</dbReference>
<dbReference type="PRINTS" id="PR00132">
    <property type="entry name" value="GLHYDRLASE2"/>
</dbReference>
<dbReference type="InterPro" id="IPR004199">
    <property type="entry name" value="B-gal_small/dom_5"/>
</dbReference>
<dbReference type="Pfam" id="PF02836">
    <property type="entry name" value="Glyco_hydro_2_C"/>
    <property type="match status" value="1"/>
</dbReference>
<evidence type="ECO:0000259" key="8">
    <source>
        <dbReference type="SMART" id="SM01038"/>
    </source>
</evidence>
<comment type="catalytic activity">
    <reaction evidence="1">
        <text>Hydrolysis of terminal non-reducing beta-D-galactose residues in beta-D-galactosides.</text>
        <dbReference type="EC" id="3.2.1.23"/>
    </reaction>
</comment>
<gene>
    <name evidence="9" type="ORF">ACFOX0_10295</name>
</gene>
<keyword evidence="5 9" id="KW-0378">Hydrolase</keyword>
<dbReference type="SUPFAM" id="SSF49785">
    <property type="entry name" value="Galactose-binding domain-like"/>
    <property type="match status" value="1"/>
</dbReference>
<dbReference type="Gene3D" id="2.60.120.260">
    <property type="entry name" value="Galactose-binding domain-like"/>
    <property type="match status" value="1"/>
</dbReference>
<dbReference type="InterPro" id="IPR011013">
    <property type="entry name" value="Gal_mutarotase_sf_dom"/>
</dbReference>
<feature type="domain" description="Beta galactosidase small chain/" evidence="8">
    <location>
        <begin position="716"/>
        <end position="1006"/>
    </location>
</feature>
<dbReference type="PROSITE" id="PS00608">
    <property type="entry name" value="GLYCOSYL_HYDROL_F2_2"/>
    <property type="match status" value="1"/>
</dbReference>
<dbReference type="PROSITE" id="PS00719">
    <property type="entry name" value="GLYCOSYL_HYDROL_F2_1"/>
    <property type="match status" value="1"/>
</dbReference>
<evidence type="ECO:0000256" key="2">
    <source>
        <dbReference type="ARBA" id="ARBA00007401"/>
    </source>
</evidence>
<dbReference type="SUPFAM" id="SSF74650">
    <property type="entry name" value="Galactose mutarotase-like"/>
    <property type="match status" value="1"/>
</dbReference>
<evidence type="ECO:0000256" key="4">
    <source>
        <dbReference type="ARBA" id="ARBA00013303"/>
    </source>
</evidence>
<evidence type="ECO:0000256" key="7">
    <source>
        <dbReference type="ARBA" id="ARBA00032230"/>
    </source>
</evidence>
<comment type="caution">
    <text evidence="9">The sequence shown here is derived from an EMBL/GenBank/DDBJ whole genome shotgun (WGS) entry which is preliminary data.</text>
</comment>
<protein>
    <recommendedName>
        <fullName evidence="4">Beta-galactosidase</fullName>
        <ecNumber evidence="3">3.2.1.23</ecNumber>
    </recommendedName>
    <alternativeName>
        <fullName evidence="7">Lactase</fullName>
    </alternativeName>
</protein>
<dbReference type="PANTHER" id="PTHR46323">
    <property type="entry name" value="BETA-GALACTOSIDASE"/>
    <property type="match status" value="1"/>
</dbReference>
<keyword evidence="6" id="KW-0326">Glycosidase</keyword>
<dbReference type="InterPro" id="IPR013783">
    <property type="entry name" value="Ig-like_fold"/>
</dbReference>
<dbReference type="InterPro" id="IPR036156">
    <property type="entry name" value="Beta-gal/glucu_dom_sf"/>
</dbReference>
<dbReference type="SUPFAM" id="SSF51445">
    <property type="entry name" value="(Trans)glycosidases"/>
    <property type="match status" value="1"/>
</dbReference>
<dbReference type="InterPro" id="IPR023230">
    <property type="entry name" value="Glyco_hydro_2_CS"/>
</dbReference>
<evidence type="ECO:0000256" key="5">
    <source>
        <dbReference type="ARBA" id="ARBA00022801"/>
    </source>
</evidence>
<evidence type="ECO:0000256" key="1">
    <source>
        <dbReference type="ARBA" id="ARBA00001412"/>
    </source>
</evidence>
<sequence>MSTRYFEDFSPGYGFAAPRAAFASDAARLDLNGDWAFRFSPTGLPESDGFELPNFDDAGWDRLPVPSHWQLHGYGRPAYLNIAYPIPVDPPFVPDENPTGDYRRVFELSASWAGAPAAVRFEGVDSCARVWLNGIELGVSRGSRLPVEYDVTAALRPGRNVLAVRVHQYSSGTYLEDQDTWRMSGIFRDVTLLARPAGGIHDVFVHADYDAVSTGGRLRVEVAADTPVRVSIPRLGVVDAPVEQEFTFDSVRPWSAEDPFRYEAVLATDSERVRVQIGFRTVAIDAAGVLTVNGRRVLLRGVNRHEFDPEHGRAVGRETMRRDVELMKQHNINAVRTSHYPPHPWFLELCDELGLWVVLECDLETHGFEYVDRRPWERNPSDDPRWQAAYLDRIRRTVERDKNHPSVIIWSLGNEAGDGQNLEAMAAWLRRRDPSRPIHYEGDRLGRYTDVYGEMYRTPASVKRIGQGRLRPGETFYPADAGAGEPADEPRNRMPFLFTEFAHAMGNGPGGLTEYLELCDRYPRLQGGFVWEWIDQGLRTTDARGREFFGYGGDFGEELHDGNFICDGLVLPDRTPSPGLAEYRKVIEPVRIGAGTKPGTVSIENRYDFLDLAHLRLTWSLSQDGTRIADGVLATPELAAGERTEVPVPLPVAMPRGTGERWLGVRAELAEGTGWAPRGHRVAWGQIRLDAEASAPTRVRLVGPPATATLAGGQIALGPARFDRHTGALVSLGGHPLRGPRLALWRAPTDNDRAGAQRDAEYWQARGLHRLRDRTVSLDLAGEGLSVVVRSAAAASGCGYLTTYRWDGDERRVRVRVRTEPVGHWPERGDVFGEAMVDPDLSPQRYAELVRRDKAPSLGRIGLRWLVPADWSRVSWFGAGPGEAYPDSRRAAWTDRFETTVDRLQTPYVRPQENGNRADVRWAELTDAAGSGLRVEGEPVFNLAARRWDDHQLAAARHQIDLVAGPSIHLYTDHAVQGLGTAAVGPGVLPQHRLEVRAAEFSLVLAPLSALRDGTR</sequence>
<dbReference type="InterPro" id="IPR017853">
    <property type="entry name" value="GH"/>
</dbReference>
<dbReference type="InterPro" id="IPR050347">
    <property type="entry name" value="Bact_Beta-galactosidase"/>
</dbReference>
<dbReference type="SUPFAM" id="SSF49303">
    <property type="entry name" value="beta-Galactosidase/glucuronidase domain"/>
    <property type="match status" value="2"/>
</dbReference>
<dbReference type="InterPro" id="IPR006104">
    <property type="entry name" value="Glyco_hydro_2_N"/>
</dbReference>
<dbReference type="InterPro" id="IPR032312">
    <property type="entry name" value="LacZ_4"/>
</dbReference>
<dbReference type="Gene3D" id="3.20.20.80">
    <property type="entry name" value="Glycosidases"/>
    <property type="match status" value="1"/>
</dbReference>
<dbReference type="Gene3D" id="2.70.98.10">
    <property type="match status" value="1"/>
</dbReference>
<dbReference type="InterPro" id="IPR006101">
    <property type="entry name" value="Glyco_hydro_2"/>
</dbReference>
<dbReference type="RefSeq" id="WP_377544015.1">
    <property type="nucleotide sequence ID" value="NZ_JBHSBN010000005.1"/>
</dbReference>
<evidence type="ECO:0000313" key="10">
    <source>
        <dbReference type="Proteomes" id="UP001595868"/>
    </source>
</evidence>
<proteinExistence type="inferred from homology"/>
<dbReference type="GO" id="GO:0016787">
    <property type="term" value="F:hydrolase activity"/>
    <property type="evidence" value="ECO:0007669"/>
    <property type="project" value="UniProtKB-KW"/>
</dbReference>
<evidence type="ECO:0000256" key="6">
    <source>
        <dbReference type="ARBA" id="ARBA00023295"/>
    </source>
</evidence>
<comment type="similarity">
    <text evidence="2">Belongs to the glycosyl hydrolase 2 family.</text>
</comment>
<dbReference type="InterPro" id="IPR014718">
    <property type="entry name" value="GH-type_carb-bd"/>
</dbReference>
<keyword evidence="10" id="KW-1185">Reference proteome</keyword>
<dbReference type="Pfam" id="PF02837">
    <property type="entry name" value="Glyco_hydro_2_N"/>
    <property type="match status" value="1"/>
</dbReference>
<dbReference type="Pfam" id="PF16353">
    <property type="entry name" value="LacZ_4"/>
    <property type="match status" value="1"/>
</dbReference>
<dbReference type="InterPro" id="IPR023232">
    <property type="entry name" value="Glyco_hydro_2_AS"/>
</dbReference>
<dbReference type="Gene3D" id="2.60.40.10">
    <property type="entry name" value="Immunoglobulins"/>
    <property type="match status" value="2"/>
</dbReference>
<evidence type="ECO:0000313" key="9">
    <source>
        <dbReference type="EMBL" id="MFC4106324.1"/>
    </source>
</evidence>
<organism evidence="9 10">
    <name type="scientific">Micromonospora zhanjiangensis</name>
    <dbReference type="NCBI Taxonomy" id="1522057"/>
    <lineage>
        <taxon>Bacteria</taxon>
        <taxon>Bacillati</taxon>
        <taxon>Actinomycetota</taxon>
        <taxon>Actinomycetes</taxon>
        <taxon>Micromonosporales</taxon>
        <taxon>Micromonosporaceae</taxon>
        <taxon>Micromonospora</taxon>
    </lineage>
</organism>
<name>A0ABV8KJP6_9ACTN</name>
<dbReference type="InterPro" id="IPR006103">
    <property type="entry name" value="Glyco_hydro_2_cat"/>
</dbReference>
<evidence type="ECO:0000256" key="3">
    <source>
        <dbReference type="ARBA" id="ARBA00012756"/>
    </source>
</evidence>
<dbReference type="Proteomes" id="UP001595868">
    <property type="component" value="Unassembled WGS sequence"/>
</dbReference>